<dbReference type="InterPro" id="IPR029033">
    <property type="entry name" value="His_PPase_superfam"/>
</dbReference>
<feature type="binding site" evidence="5">
    <location>
        <begin position="11"/>
        <end position="18"/>
    </location>
    <ligand>
        <name>substrate</name>
    </ligand>
</feature>
<protein>
    <recommendedName>
        <fullName evidence="2">phosphoglycerate mutase (2,3-diphosphoglycerate-dependent)</fullName>
        <ecNumber evidence="2">5.4.2.11</ecNumber>
    </recommendedName>
</protein>
<keyword evidence="3" id="KW-0324">Glycolysis</keyword>
<dbReference type="InterPro" id="IPR001345">
    <property type="entry name" value="PG/BPGM_mutase_AS"/>
</dbReference>
<evidence type="ECO:0000256" key="5">
    <source>
        <dbReference type="PIRSR" id="PIRSR613078-2"/>
    </source>
</evidence>
<dbReference type="SMART" id="SM00855">
    <property type="entry name" value="PGAM"/>
    <property type="match status" value="1"/>
</dbReference>
<feature type="binding site" evidence="5">
    <location>
        <position position="69"/>
    </location>
    <ligand>
        <name>substrate</name>
    </ligand>
</feature>
<dbReference type="PROSITE" id="PS00175">
    <property type="entry name" value="PG_MUTASE"/>
    <property type="match status" value="1"/>
</dbReference>
<dbReference type="InterPro" id="IPR005952">
    <property type="entry name" value="Phosphogly_mut1"/>
</dbReference>
<dbReference type="CDD" id="cd07067">
    <property type="entry name" value="HP_PGM_like"/>
    <property type="match status" value="1"/>
</dbReference>
<name>A0A7T9I230_9ARCH</name>
<dbReference type="GO" id="GO:0006096">
    <property type="term" value="P:glycolytic process"/>
    <property type="evidence" value="ECO:0007669"/>
    <property type="project" value="UniProtKB-KW"/>
</dbReference>
<comment type="similarity">
    <text evidence="1">Belongs to the phosphoglycerate mutase family. BPG-dependent PGAM subfamily.</text>
</comment>
<dbReference type="Proteomes" id="UP000596004">
    <property type="component" value="Chromosome"/>
</dbReference>
<evidence type="ECO:0000256" key="2">
    <source>
        <dbReference type="ARBA" id="ARBA00012028"/>
    </source>
</evidence>
<evidence type="ECO:0000256" key="1">
    <source>
        <dbReference type="ARBA" id="ARBA00006717"/>
    </source>
</evidence>
<gene>
    <name evidence="6" type="ORF">IPJ89_03975</name>
</gene>
<keyword evidence="4" id="KW-0413">Isomerase</keyword>
<sequence length="229" mass="26907">MGWPDLLVLVRHGESEGNVRSLDERAAYHMPTHGYPLTERGKKQAEITGNYLRERYGKFDAYYTSYYTRAKDTMRLMYPDAKIYEDPRLAEGQRGIWHTMTKEQVEQQFPGEIERKEREGLYHYRPWGGENWPDIELRIHSFLGTLARDYEGKKVLIVVHGHWLILFQRLIHHFSIDDAMLRYKHHLIKNTGVVIYEGKNIGGKSRLQLLQENIVPWEGQLDVIATKPA</sequence>
<proteinExistence type="inferred from homology"/>
<reference evidence="6" key="1">
    <citation type="submission" date="2020-11" db="EMBL/GenBank/DDBJ databases">
        <title>Connecting structure to function with the recovery of over 1000 high-quality activated sludge metagenome-assembled genomes encoding full-length rRNA genes using long-read sequencing.</title>
        <authorList>
            <person name="Singleton C.M."/>
            <person name="Petriglieri F."/>
            <person name="Kristensen J.M."/>
            <person name="Kirkegaard R.H."/>
            <person name="Michaelsen T.Y."/>
            <person name="Andersen M.H."/>
            <person name="Karst S.M."/>
            <person name="Dueholm M.S."/>
            <person name="Nielsen P.H."/>
            <person name="Albertsen M."/>
        </authorList>
    </citation>
    <scope>NUCLEOTIDE SEQUENCE</scope>
    <source>
        <strain evidence="6">Fred_18-Q3-R57-64_BAT3C.431</strain>
    </source>
</reference>
<dbReference type="Gene3D" id="3.40.50.1240">
    <property type="entry name" value="Phosphoglycerate mutase-like"/>
    <property type="match status" value="1"/>
</dbReference>
<dbReference type="SUPFAM" id="SSF53254">
    <property type="entry name" value="Phosphoglycerate mutase-like"/>
    <property type="match status" value="1"/>
</dbReference>
<dbReference type="EMBL" id="CP064981">
    <property type="protein sequence ID" value="QQR92287.1"/>
    <property type="molecule type" value="Genomic_DNA"/>
</dbReference>
<dbReference type="InterPro" id="IPR013078">
    <property type="entry name" value="His_Pase_superF_clade-1"/>
</dbReference>
<dbReference type="AlphaFoldDB" id="A0A7T9I230"/>
<dbReference type="EC" id="5.4.2.11" evidence="2"/>
<evidence type="ECO:0000313" key="6">
    <source>
        <dbReference type="EMBL" id="QQR92287.1"/>
    </source>
</evidence>
<evidence type="ECO:0000256" key="3">
    <source>
        <dbReference type="ARBA" id="ARBA00023152"/>
    </source>
</evidence>
<organism evidence="6">
    <name type="scientific">Candidatus Iainarchaeum sp</name>
    <dbReference type="NCBI Taxonomy" id="3101447"/>
    <lineage>
        <taxon>Archaea</taxon>
        <taxon>Candidatus Iainarchaeota</taxon>
        <taxon>Candidatus Iainarchaeia</taxon>
        <taxon>Candidatus Iainarchaeales</taxon>
        <taxon>Candidatus Iainarchaeaceae</taxon>
        <taxon>Candidatus Iainarchaeum</taxon>
    </lineage>
</organism>
<dbReference type="GO" id="GO:0004619">
    <property type="term" value="F:phosphoglycerate mutase activity"/>
    <property type="evidence" value="ECO:0007669"/>
    <property type="project" value="UniProtKB-EC"/>
</dbReference>
<accession>A0A7T9I230</accession>
<evidence type="ECO:0000256" key="4">
    <source>
        <dbReference type="ARBA" id="ARBA00023235"/>
    </source>
</evidence>
<dbReference type="Pfam" id="PF00300">
    <property type="entry name" value="His_Phos_1"/>
    <property type="match status" value="1"/>
</dbReference>
<dbReference type="PANTHER" id="PTHR11931">
    <property type="entry name" value="PHOSPHOGLYCERATE MUTASE"/>
    <property type="match status" value="1"/>
</dbReference>